<evidence type="ECO:0000313" key="3">
    <source>
        <dbReference type="Proteomes" id="UP000664628"/>
    </source>
</evidence>
<name>A0ABS3JLM5_9BACT</name>
<evidence type="ECO:0000259" key="1">
    <source>
        <dbReference type="PROSITE" id="PS50930"/>
    </source>
</evidence>
<dbReference type="RefSeq" id="WP_207330852.1">
    <property type="nucleotide sequence ID" value="NZ_JAFMYW010000006.1"/>
</dbReference>
<keyword evidence="3" id="KW-1185">Reference proteome</keyword>
<proteinExistence type="predicted"/>
<dbReference type="InterPro" id="IPR007492">
    <property type="entry name" value="LytTR_DNA-bd_dom"/>
</dbReference>
<dbReference type="Proteomes" id="UP000664628">
    <property type="component" value="Unassembled WGS sequence"/>
</dbReference>
<organism evidence="2 3">
    <name type="scientific">Fibrella forsythiae</name>
    <dbReference type="NCBI Taxonomy" id="2817061"/>
    <lineage>
        <taxon>Bacteria</taxon>
        <taxon>Pseudomonadati</taxon>
        <taxon>Bacteroidota</taxon>
        <taxon>Cytophagia</taxon>
        <taxon>Cytophagales</taxon>
        <taxon>Spirosomataceae</taxon>
        <taxon>Fibrella</taxon>
    </lineage>
</organism>
<dbReference type="Pfam" id="PF04397">
    <property type="entry name" value="LytTR"/>
    <property type="match status" value="1"/>
</dbReference>
<reference evidence="2 3" key="1">
    <citation type="submission" date="2021-03" db="EMBL/GenBank/DDBJ databases">
        <title>Fibrella sp. HMF5405 genome sequencing and assembly.</title>
        <authorList>
            <person name="Kang H."/>
            <person name="Kim H."/>
            <person name="Bae S."/>
            <person name="Joh K."/>
        </authorList>
    </citation>
    <scope>NUCLEOTIDE SEQUENCE [LARGE SCALE GENOMIC DNA]</scope>
    <source>
        <strain evidence="2 3">HMF5405</strain>
    </source>
</reference>
<dbReference type="Gene3D" id="2.40.50.1020">
    <property type="entry name" value="LytTr DNA-binding domain"/>
    <property type="match status" value="1"/>
</dbReference>
<dbReference type="SMART" id="SM00850">
    <property type="entry name" value="LytTR"/>
    <property type="match status" value="1"/>
</dbReference>
<comment type="caution">
    <text evidence="2">The sequence shown here is derived from an EMBL/GenBank/DDBJ whole genome shotgun (WGS) entry which is preliminary data.</text>
</comment>
<evidence type="ECO:0000313" key="2">
    <source>
        <dbReference type="EMBL" id="MBO0950910.1"/>
    </source>
</evidence>
<feature type="domain" description="HTH LytTR-type" evidence="1">
    <location>
        <begin position="22"/>
        <end position="121"/>
    </location>
</feature>
<protein>
    <submittedName>
        <fullName evidence="2">LytTR family transcriptional regulator DNA-binding domain-containing protein</fullName>
    </submittedName>
</protein>
<keyword evidence="2" id="KW-0238">DNA-binding</keyword>
<gene>
    <name evidence="2" type="ORF">J2I46_20125</name>
</gene>
<dbReference type="GO" id="GO:0003677">
    <property type="term" value="F:DNA binding"/>
    <property type="evidence" value="ECO:0007669"/>
    <property type="project" value="UniProtKB-KW"/>
</dbReference>
<dbReference type="EMBL" id="JAFMYW010000006">
    <property type="protein sequence ID" value="MBO0950910.1"/>
    <property type="molecule type" value="Genomic_DNA"/>
</dbReference>
<dbReference type="PROSITE" id="PS50930">
    <property type="entry name" value="HTH_LYTTR"/>
    <property type="match status" value="1"/>
</dbReference>
<sequence>MTPQYVDVSTVKSHSARLADRLYVPDHKQYVCVLQSDIKLVKGARSSVELRLTGGVRQVVSTHLSQFQTYLNETLFVQVSRSYIVNLLYIDAIQPGSVEVDGLKVPLSPKYREALHRRLTLVRLRRESQRADSP</sequence>
<accession>A0ABS3JLM5</accession>